<evidence type="ECO:0008006" key="4">
    <source>
        <dbReference type="Google" id="ProtNLM"/>
    </source>
</evidence>
<dbReference type="Proteomes" id="UP000278085">
    <property type="component" value="Unassembled WGS sequence"/>
</dbReference>
<keyword evidence="1" id="KW-1133">Transmembrane helix</keyword>
<evidence type="ECO:0000313" key="3">
    <source>
        <dbReference type="Proteomes" id="UP000278085"/>
    </source>
</evidence>
<dbReference type="RefSeq" id="WP_126076672.1">
    <property type="nucleotide sequence ID" value="NZ_CP051166.1"/>
</dbReference>
<accession>A0A430HFN0</accession>
<reference evidence="2 3" key="1">
    <citation type="submission" date="2018-12" db="EMBL/GenBank/DDBJ databases">
        <authorList>
            <person name="Yang E."/>
        </authorList>
    </citation>
    <scope>NUCLEOTIDE SEQUENCE [LARGE SCALE GENOMIC DNA]</scope>
    <source>
        <strain evidence="2 3">SOD</strain>
    </source>
</reference>
<dbReference type="EMBL" id="RXLQ01000016">
    <property type="protein sequence ID" value="RSZ56315.1"/>
    <property type="molecule type" value="Genomic_DNA"/>
</dbReference>
<name>A0A430HFN0_9BURK</name>
<protein>
    <recommendedName>
        <fullName evidence="4">5-bromo-4-chloroindolyl phosphate hydrolysis protein</fullName>
    </recommendedName>
</protein>
<feature type="transmembrane region" description="Helical" evidence="1">
    <location>
        <begin position="49"/>
        <end position="72"/>
    </location>
</feature>
<gene>
    <name evidence="2" type="ORF">EJB06_24630</name>
</gene>
<keyword evidence="1" id="KW-0812">Transmembrane</keyword>
<feature type="transmembrane region" description="Helical" evidence="1">
    <location>
        <begin position="21"/>
        <end position="43"/>
    </location>
</feature>
<proteinExistence type="predicted"/>
<keyword evidence="1" id="KW-0472">Membrane</keyword>
<dbReference type="AlphaFoldDB" id="A0A430HFN0"/>
<keyword evidence="3" id="KW-1185">Reference proteome</keyword>
<evidence type="ECO:0000256" key="1">
    <source>
        <dbReference type="SAM" id="Phobius"/>
    </source>
</evidence>
<sequence length="263" mass="28770">MNTPGKKDSVIFNLGGRQQVLALRIAAIAGAVLSLAALAPFIWGAVSGGLGLLALALIGGAGVALFQALPLLGQKLENRLLAARKAEARANPIEQLQNFLMQKRQRVVAFKQSVVRIGAQIKSMSDMIEERKRQKPGYDASRQENAVKAMREAHVVLVVKYKNAELALVQLSEVVEDKKFEWRFGQAGQAALQNLNATSGQELLNQMLADEAFDSVRDNFNQVFSELEMEAEKLSRTSTLSFEDGMTIDLASIRIDNTETARS</sequence>
<evidence type="ECO:0000313" key="2">
    <source>
        <dbReference type="EMBL" id="RSZ56315.1"/>
    </source>
</evidence>
<organism evidence="2 3">
    <name type="scientific">Massilia atriviolacea</name>
    <dbReference type="NCBI Taxonomy" id="2495579"/>
    <lineage>
        <taxon>Bacteria</taxon>
        <taxon>Pseudomonadati</taxon>
        <taxon>Pseudomonadota</taxon>
        <taxon>Betaproteobacteria</taxon>
        <taxon>Burkholderiales</taxon>
        <taxon>Oxalobacteraceae</taxon>
        <taxon>Telluria group</taxon>
        <taxon>Massilia</taxon>
    </lineage>
</organism>
<comment type="caution">
    <text evidence="2">The sequence shown here is derived from an EMBL/GenBank/DDBJ whole genome shotgun (WGS) entry which is preliminary data.</text>
</comment>
<dbReference type="OrthoDB" id="8777023at2"/>